<comment type="caution">
    <text evidence="20">The sequence shown here is derived from an EMBL/GenBank/DDBJ whole genome shotgun (WGS) entry which is preliminary data.</text>
</comment>
<organism evidence="20 21">
    <name type="scientific">Micractinium conductrix</name>
    <dbReference type="NCBI Taxonomy" id="554055"/>
    <lineage>
        <taxon>Eukaryota</taxon>
        <taxon>Viridiplantae</taxon>
        <taxon>Chlorophyta</taxon>
        <taxon>core chlorophytes</taxon>
        <taxon>Trebouxiophyceae</taxon>
        <taxon>Chlorellales</taxon>
        <taxon>Chlorellaceae</taxon>
        <taxon>Chlorella clade</taxon>
        <taxon>Micractinium</taxon>
    </lineage>
</organism>
<feature type="repeat" description="WD" evidence="16">
    <location>
        <begin position="11"/>
        <end position="52"/>
    </location>
</feature>
<keyword evidence="10" id="KW-0653">Protein transport</keyword>
<dbReference type="PANTHER" id="PTHR19876:SF2">
    <property type="entry name" value="COATOMER SUBUNIT BETA"/>
    <property type="match status" value="1"/>
</dbReference>
<keyword evidence="11" id="KW-0333">Golgi apparatus</keyword>
<evidence type="ECO:0000259" key="18">
    <source>
        <dbReference type="Pfam" id="PF04053"/>
    </source>
</evidence>
<dbReference type="GO" id="GO:0006890">
    <property type="term" value="P:retrograde vesicle-mediated transport, Golgi to endoplasmic reticulum"/>
    <property type="evidence" value="ECO:0007669"/>
    <property type="project" value="TreeGrafter"/>
</dbReference>
<evidence type="ECO:0000259" key="19">
    <source>
        <dbReference type="Pfam" id="PF23953"/>
    </source>
</evidence>
<dbReference type="InterPro" id="IPR011048">
    <property type="entry name" value="Haem_d1_sf"/>
</dbReference>
<dbReference type="GO" id="GO:0006888">
    <property type="term" value="P:endoplasmic reticulum to Golgi vesicle-mediated transport"/>
    <property type="evidence" value="ECO:0007669"/>
    <property type="project" value="TreeGrafter"/>
</dbReference>
<evidence type="ECO:0000256" key="3">
    <source>
        <dbReference type="ARBA" id="ARBA00010844"/>
    </source>
</evidence>
<evidence type="ECO:0000256" key="14">
    <source>
        <dbReference type="ARBA" id="ARBA00025536"/>
    </source>
</evidence>
<dbReference type="Pfam" id="PF00400">
    <property type="entry name" value="WD40"/>
    <property type="match status" value="6"/>
</dbReference>
<dbReference type="InterPro" id="IPR006692">
    <property type="entry name" value="Beta-prop_COPA/B_2nd"/>
</dbReference>
<evidence type="ECO:0000256" key="12">
    <source>
        <dbReference type="ARBA" id="ARBA00023136"/>
    </source>
</evidence>
<evidence type="ECO:0000256" key="15">
    <source>
        <dbReference type="ARBA" id="ARBA00032920"/>
    </source>
</evidence>
<evidence type="ECO:0000256" key="1">
    <source>
        <dbReference type="ARBA" id="ARBA00004255"/>
    </source>
</evidence>
<feature type="repeat" description="WD" evidence="16">
    <location>
        <begin position="95"/>
        <end position="127"/>
    </location>
</feature>
<dbReference type="GO" id="GO:0000139">
    <property type="term" value="C:Golgi membrane"/>
    <property type="evidence" value="ECO:0007669"/>
    <property type="project" value="UniProtKB-SubCell"/>
</dbReference>
<proteinExistence type="inferred from homology"/>
<evidence type="ECO:0000256" key="17">
    <source>
        <dbReference type="SAM" id="MobiDB-lite"/>
    </source>
</evidence>
<evidence type="ECO:0000256" key="10">
    <source>
        <dbReference type="ARBA" id="ARBA00022927"/>
    </source>
</evidence>
<evidence type="ECO:0000256" key="16">
    <source>
        <dbReference type="PROSITE-ProRule" id="PRU00221"/>
    </source>
</evidence>
<evidence type="ECO:0000256" key="8">
    <source>
        <dbReference type="ARBA" id="ARBA00022737"/>
    </source>
</evidence>
<dbReference type="InterPro" id="IPR056176">
    <property type="entry name" value="TPR_COPA_B"/>
</dbReference>
<feature type="compositionally biased region" description="Low complexity" evidence="17">
    <location>
        <begin position="881"/>
        <end position="896"/>
    </location>
</feature>
<feature type="repeat" description="WD" evidence="16">
    <location>
        <begin position="225"/>
        <end position="266"/>
    </location>
</feature>
<keyword evidence="9" id="KW-0931">ER-Golgi transport</keyword>
<dbReference type="FunFam" id="2.130.10.10:FF:000008">
    <property type="entry name" value="Coatomer subunit beta"/>
    <property type="match status" value="1"/>
</dbReference>
<dbReference type="AlphaFoldDB" id="A0A2P6VKL5"/>
<dbReference type="FunFam" id="1.25.40.470:FF:000001">
    <property type="entry name" value="Coatomer subunit beta"/>
    <property type="match status" value="1"/>
</dbReference>
<dbReference type="CDD" id="cd00200">
    <property type="entry name" value="WD40"/>
    <property type="match status" value="1"/>
</dbReference>
<dbReference type="CDD" id="cd22947">
    <property type="entry name" value="Coatomer_WDAD_beta-like"/>
    <property type="match status" value="1"/>
</dbReference>
<evidence type="ECO:0000256" key="13">
    <source>
        <dbReference type="ARBA" id="ARBA00023329"/>
    </source>
</evidence>
<evidence type="ECO:0000256" key="11">
    <source>
        <dbReference type="ARBA" id="ARBA00023034"/>
    </source>
</evidence>
<evidence type="ECO:0000256" key="5">
    <source>
        <dbReference type="ARBA" id="ARBA00022448"/>
    </source>
</evidence>
<evidence type="ECO:0000256" key="2">
    <source>
        <dbReference type="ARBA" id="ARBA00004347"/>
    </source>
</evidence>
<sequence>MPLRLDIKKVFTQRSDRVKSVELHPTEPWILASLYNGHVYIWNYAEQSLVKSFEATDLPVRTARFVPRKQWVVCGADDMFVRVYNYNTMDKVKQFEAHTDYIRHIAVHPTLPYILTCSDDMLIKLWDWDKGWACTQIFEGHSHYVMQLVFNPKDTNTFASASLDRTIKVWSLGNPTANMTLEGHEKGVNCVDYYSGGERPYLISGADDRLVKVWDYQTKACIQTLDGHSHNISTVAFHPELPLIMTGSEDGTVKLWHSTTYRLESTLNYGMERVWAVGYVKGTNSIAVGFDEGCVMVKLGREEPVASMDASGKIIWARHNEVQTVNVKSLGDAEETDGERLPLAVKDLGSSDIYPQSLQHSPNGRFVTVCGDGEYVIYTALAWRNKSFGQALEFVWGDDSNVFATRESTSTIKIHRNFKEALTIRTPFSAEAIYGGQLLGVRSQDFICFYDWATGKVVRRIDVAAKGVYWSEGGSLVAIASDASFYLLEYQRDVAENFLASGQEEEEDGIEDAFDLQAEIPEKIRTGIWVGDCFIYNNAAWRLNYCVGGEVTTLYHLDKPMYLLGYLASQSKVYLMDKDFSVLPYTLLLSVVEYKTLVLRGDMETAAEVLETIPKDQHNSIAKFLEAKGMPEQALEVATDADYRFELAVSLGLLELALELAGQSDNESKWRQLGELALGNGQLEVARRCFTRAKDLGGLLLLHSSHADAEGMSELAGMAEAAGKQNIAFICHFLLGRLDACVDLLVGCGRLPEAAFFARTYAPSRMTEIVKTWQGDLAKINPKAAESLANPEEYPNLFPGIEDALKAEQWLRQKAARRQPASRYPELEGKHMADILSRVAELDLNGSGGSAAAGAAFAPPPAANGPPAAVPTFGSDAAFGGGAAAASSGADDLSGLDGEEEVQQHHGYEADEVGAAAQEEQVEEDDEDLFADAAAPPEQQQQAAPAFGSGDFGGSFGAAEPAAPPAFAAAAPPAATAGSGLTPEEEALLAEDDDLMGDDLGLDEADLAAADVNLDDDWGLDGEEEEEEEEEEEKVEKDG</sequence>
<dbReference type="Proteomes" id="UP000239649">
    <property type="component" value="Unassembled WGS sequence"/>
</dbReference>
<evidence type="ECO:0000256" key="7">
    <source>
        <dbReference type="ARBA" id="ARBA00022574"/>
    </source>
</evidence>
<keyword evidence="13" id="KW-0968">Cytoplasmic vesicle</keyword>
<dbReference type="InterPro" id="IPR036322">
    <property type="entry name" value="WD40_repeat_dom_sf"/>
</dbReference>
<dbReference type="PROSITE" id="PS50082">
    <property type="entry name" value="WD_REPEATS_2"/>
    <property type="match status" value="5"/>
</dbReference>
<keyword evidence="6" id="KW-0963">Cytoplasm</keyword>
<keyword evidence="8" id="KW-0677">Repeat</keyword>
<feature type="repeat" description="WD" evidence="16">
    <location>
        <begin position="181"/>
        <end position="224"/>
    </location>
</feature>
<evidence type="ECO:0000313" key="20">
    <source>
        <dbReference type="EMBL" id="PSC74642.1"/>
    </source>
</evidence>
<dbReference type="PROSITE" id="PS50294">
    <property type="entry name" value="WD_REPEATS_REGION"/>
    <property type="match status" value="4"/>
</dbReference>
<dbReference type="PRINTS" id="PR00320">
    <property type="entry name" value="GPROTEINBRPT"/>
</dbReference>
<evidence type="ECO:0000256" key="9">
    <source>
        <dbReference type="ARBA" id="ARBA00022892"/>
    </source>
</evidence>
<dbReference type="GO" id="GO:0006886">
    <property type="term" value="P:intracellular protein transport"/>
    <property type="evidence" value="ECO:0007669"/>
    <property type="project" value="InterPro"/>
</dbReference>
<feature type="region of interest" description="Disordered" evidence="17">
    <location>
        <begin position="881"/>
        <end position="1039"/>
    </location>
</feature>
<dbReference type="GO" id="GO:0006891">
    <property type="term" value="P:intra-Golgi vesicle-mediated transport"/>
    <property type="evidence" value="ECO:0007669"/>
    <property type="project" value="TreeGrafter"/>
</dbReference>
<feature type="compositionally biased region" description="Acidic residues" evidence="17">
    <location>
        <begin position="1013"/>
        <end position="1033"/>
    </location>
</feature>
<dbReference type="SUPFAM" id="SSF51004">
    <property type="entry name" value="C-terminal (heme d1) domain of cytochrome cd1-nitrite reductase"/>
    <property type="match status" value="1"/>
</dbReference>
<dbReference type="Pfam" id="PF23953">
    <property type="entry name" value="TPR_COPA_B"/>
    <property type="match status" value="1"/>
</dbReference>
<dbReference type="InterPro" id="IPR001680">
    <property type="entry name" value="WD40_rpt"/>
</dbReference>
<dbReference type="Gene3D" id="1.25.40.470">
    <property type="match status" value="1"/>
</dbReference>
<feature type="domain" description="COPA/B TPR" evidence="19">
    <location>
        <begin position="594"/>
        <end position="774"/>
    </location>
</feature>
<comment type="subcellular location">
    <subcellularLocation>
        <location evidence="2">Cytoplasmic vesicle</location>
        <location evidence="2">COPI-coated vesicle membrane</location>
        <topology evidence="2">Peripheral membrane protein</topology>
        <orientation evidence="2">Cytoplasmic side</orientation>
    </subcellularLocation>
    <subcellularLocation>
        <location evidence="1">Golgi apparatus membrane</location>
        <topology evidence="1">Peripheral membrane protein</topology>
        <orientation evidence="1">Cytoplasmic side</orientation>
    </subcellularLocation>
</comment>
<dbReference type="SUPFAM" id="SSF50978">
    <property type="entry name" value="WD40 repeat-like"/>
    <property type="match status" value="1"/>
</dbReference>
<comment type="subunit">
    <text evidence="4">Oligomeric complex that consists of at least the alpha, beta, beta', gamma, delta, epsilon and zeta subunits.</text>
</comment>
<feature type="repeat" description="WD" evidence="16">
    <location>
        <begin position="138"/>
        <end position="180"/>
    </location>
</feature>
<keyword evidence="12" id="KW-0472">Membrane</keyword>
<comment type="similarity">
    <text evidence="3">Belongs to the WD repeat COPB2 family.</text>
</comment>
<evidence type="ECO:0000256" key="4">
    <source>
        <dbReference type="ARBA" id="ARBA00011775"/>
    </source>
</evidence>
<dbReference type="Gene3D" id="2.130.10.10">
    <property type="entry name" value="YVTN repeat-like/Quinoprotein amine dehydrogenase"/>
    <property type="match status" value="1"/>
</dbReference>
<dbReference type="InterPro" id="IPR015943">
    <property type="entry name" value="WD40/YVTN_repeat-like_dom_sf"/>
</dbReference>
<gene>
    <name evidence="20" type="ORF">C2E20_2196</name>
</gene>
<feature type="compositionally biased region" description="Low complexity" evidence="17">
    <location>
        <begin position="957"/>
        <end position="977"/>
    </location>
</feature>
<name>A0A2P6VKL5_9CHLO</name>
<evidence type="ECO:0000313" key="21">
    <source>
        <dbReference type="Proteomes" id="UP000239649"/>
    </source>
</evidence>
<dbReference type="InterPro" id="IPR020472">
    <property type="entry name" value="WD40_PAC1"/>
</dbReference>
<dbReference type="Pfam" id="PF04053">
    <property type="entry name" value="B-prop_COPA_B_2nd"/>
    <property type="match status" value="1"/>
</dbReference>
<keyword evidence="5" id="KW-0813">Transport</keyword>
<dbReference type="GO" id="GO:0005198">
    <property type="term" value="F:structural molecule activity"/>
    <property type="evidence" value="ECO:0007669"/>
    <property type="project" value="InterPro"/>
</dbReference>
<feature type="compositionally biased region" description="Acidic residues" evidence="17">
    <location>
        <begin position="920"/>
        <end position="930"/>
    </location>
</feature>
<dbReference type="PANTHER" id="PTHR19876">
    <property type="entry name" value="COATOMER"/>
    <property type="match status" value="1"/>
</dbReference>
<keyword evidence="7 16" id="KW-0853">WD repeat</keyword>
<reference evidence="20 21" key="1">
    <citation type="journal article" date="2018" name="Plant J.">
        <title>Genome sequences of Chlorella sorokiniana UTEX 1602 and Micractinium conductrix SAG 241.80: implications to maltose excretion by a green alga.</title>
        <authorList>
            <person name="Arriola M.B."/>
            <person name="Velmurugan N."/>
            <person name="Zhang Y."/>
            <person name="Plunkett M.H."/>
            <person name="Hondzo H."/>
            <person name="Barney B.M."/>
        </authorList>
    </citation>
    <scope>NUCLEOTIDE SEQUENCE [LARGE SCALE GENOMIC DNA]</scope>
    <source>
        <strain evidence="20 21">SAG 241.80</strain>
    </source>
</reference>
<feature type="domain" description="COPA/B second beta-propeller" evidence="18">
    <location>
        <begin position="319"/>
        <end position="577"/>
    </location>
</feature>
<accession>A0A2P6VKL5</accession>
<dbReference type="InterPro" id="IPR050844">
    <property type="entry name" value="Coatomer_complex_subunit"/>
</dbReference>
<evidence type="ECO:0000256" key="6">
    <source>
        <dbReference type="ARBA" id="ARBA00022490"/>
    </source>
</evidence>
<dbReference type="OrthoDB" id="10261470at2759"/>
<feature type="compositionally biased region" description="Low complexity" evidence="17">
    <location>
        <begin position="931"/>
        <end position="949"/>
    </location>
</feature>
<feature type="compositionally biased region" description="Acidic residues" evidence="17">
    <location>
        <begin position="983"/>
        <end position="1006"/>
    </location>
</feature>
<dbReference type="STRING" id="554055.A0A2P6VKL5"/>
<dbReference type="GO" id="GO:0030126">
    <property type="term" value="C:COPI vesicle coat"/>
    <property type="evidence" value="ECO:0007669"/>
    <property type="project" value="TreeGrafter"/>
</dbReference>
<keyword evidence="21" id="KW-1185">Reference proteome</keyword>
<dbReference type="EMBL" id="LHPF02000004">
    <property type="protein sequence ID" value="PSC74642.1"/>
    <property type="molecule type" value="Genomic_DNA"/>
</dbReference>
<comment type="function">
    <text evidence="14">The coatomer is a cytosolic protein complex that binds to dilysine motifs and reversibly associates with Golgi non-clathrin-coated vesicles, which further mediate biosynthetic protein transport from the ER, via the Golgi up to the trans Golgi network. Coatomer complex is required for budding from Golgi membranes, and is essential for the retrograde Golgi-to-ER transport of dilysine-tagged proteins.</text>
</comment>
<dbReference type="SMART" id="SM00320">
    <property type="entry name" value="WD40"/>
    <property type="match status" value="6"/>
</dbReference>
<protein>
    <recommendedName>
        <fullName evidence="15">Beta'-coat protein</fullName>
    </recommendedName>
</protein>